<reference evidence="2" key="2">
    <citation type="submission" date="2014-02" db="EMBL/GenBank/DDBJ databases">
        <title>Annotation of the Genome Sequence of Fusarium oxysporum Fo47.</title>
        <authorList>
            <consortium name="The Broad Institute Genomics Platform"/>
            <person name="Ma L.-J."/>
            <person name="Corby-Kistler H."/>
            <person name="Broz K."/>
            <person name="Gale L.R."/>
            <person name="Jonkers W."/>
            <person name="O'Donnell K."/>
            <person name="Ploetz R."/>
            <person name="Steinberg C."/>
            <person name="Schwartz D.C."/>
            <person name="VanEtten H."/>
            <person name="Zhou S."/>
            <person name="Young S.K."/>
            <person name="Zeng Q."/>
            <person name="Gargeya S."/>
            <person name="Fitzgerald M."/>
            <person name="Abouelleil A."/>
            <person name="Alvarado L."/>
            <person name="Chapman S.B."/>
            <person name="Gainer-Dewar J."/>
            <person name="Goldberg J."/>
            <person name="Griggs A."/>
            <person name="Gujja S."/>
            <person name="Hansen M."/>
            <person name="Howarth C."/>
            <person name="Imamovic A."/>
            <person name="Ireland A."/>
            <person name="Larimer J."/>
            <person name="McCowan C."/>
            <person name="Murphy C."/>
            <person name="Pearson M."/>
            <person name="Poon T.W."/>
            <person name="Priest M."/>
            <person name="Roberts A."/>
            <person name="Saif S."/>
            <person name="Shea T."/>
            <person name="Sykes S."/>
            <person name="Wortman J."/>
            <person name="Nusbaum C."/>
            <person name="Birren B."/>
        </authorList>
    </citation>
    <scope>NUCLEOTIDE SEQUENCE</scope>
    <source>
        <strain evidence="2">Fo47</strain>
    </source>
</reference>
<organism evidence="2">
    <name type="scientific">Fusarium oxysporum Fo47</name>
    <dbReference type="NCBI Taxonomy" id="660027"/>
    <lineage>
        <taxon>Eukaryota</taxon>
        <taxon>Fungi</taxon>
        <taxon>Dikarya</taxon>
        <taxon>Ascomycota</taxon>
        <taxon>Pezizomycotina</taxon>
        <taxon>Sordariomycetes</taxon>
        <taxon>Hypocreomycetidae</taxon>
        <taxon>Hypocreales</taxon>
        <taxon>Nectriaceae</taxon>
        <taxon>Fusarium</taxon>
        <taxon>Fusarium oxysporum species complex</taxon>
    </lineage>
</organism>
<gene>
    <name evidence="2" type="ORF">FOZG_18547</name>
</gene>
<sequence length="118" mass="13013">MISLWTNSIFLVPPSGRRLVVAVPVCDNLLGREKKRIAEDGNQDSKRDNIKQGRRSRLLVKTQENPTARPTPSVPPSHRSSGAADVDSASWTRLQGYYIGPGIIQEAGWTVFSTNIDP</sequence>
<accession>W9JDL1</accession>
<reference evidence="2" key="1">
    <citation type="submission" date="2011-06" db="EMBL/GenBank/DDBJ databases">
        <title>The Genome Sequence of Fusarium oxysporum Fo47.</title>
        <authorList>
            <consortium name="The Broad Institute Genome Sequencing Platform"/>
            <person name="Ma L.-J."/>
            <person name="Gale L.R."/>
            <person name="Schwartz D.C."/>
            <person name="Zhou S."/>
            <person name="Corby-Kistler H."/>
            <person name="Young S.K."/>
            <person name="Zeng Q."/>
            <person name="Gargeya S."/>
            <person name="Fitzgerald M."/>
            <person name="Haas B."/>
            <person name="Abouelleil A."/>
            <person name="Alvarado L."/>
            <person name="Arachchi H.M."/>
            <person name="Berlin A."/>
            <person name="Brown A."/>
            <person name="Chapman S.B."/>
            <person name="Chen Z."/>
            <person name="Dunbar C."/>
            <person name="Freedman E."/>
            <person name="Gearin G."/>
            <person name="Gellesch M."/>
            <person name="Goldberg J."/>
            <person name="Griggs A."/>
            <person name="Gujja S."/>
            <person name="Heiman D."/>
            <person name="Howarth C."/>
            <person name="Larson L."/>
            <person name="Lui A."/>
            <person name="MacDonald P.J.P."/>
            <person name="Mehta T."/>
            <person name="Montmayeur A."/>
            <person name="Murphy C."/>
            <person name="Neiman D."/>
            <person name="Pearson M."/>
            <person name="Priest M."/>
            <person name="Roberts A."/>
            <person name="Saif S."/>
            <person name="Shea T."/>
            <person name="Shenoy N."/>
            <person name="Sisk P."/>
            <person name="Stolte C."/>
            <person name="Sykes S."/>
            <person name="Wortman J."/>
            <person name="Nusbaum C."/>
            <person name="Birren B."/>
        </authorList>
    </citation>
    <scope>NUCLEOTIDE SEQUENCE [LARGE SCALE GENOMIC DNA]</scope>
    <source>
        <strain evidence="2">Fo47</strain>
    </source>
</reference>
<dbReference type="AlphaFoldDB" id="W9JDL1"/>
<name>W9JDL1_FUSOX</name>
<proteinExistence type="predicted"/>
<dbReference type="VEuPathDB" id="FungiDB:FOZG_18547"/>
<feature type="compositionally biased region" description="Basic and acidic residues" evidence="1">
    <location>
        <begin position="37"/>
        <end position="51"/>
    </location>
</feature>
<protein>
    <submittedName>
        <fullName evidence="2">Uncharacterized protein</fullName>
    </submittedName>
</protein>
<evidence type="ECO:0000313" key="2">
    <source>
        <dbReference type="EMBL" id="EWZ27740.1"/>
    </source>
</evidence>
<dbReference type="Proteomes" id="UP000030766">
    <property type="component" value="Unassembled WGS sequence"/>
</dbReference>
<dbReference type="EMBL" id="KI981507">
    <property type="protein sequence ID" value="EWZ27740.1"/>
    <property type="molecule type" value="Genomic_DNA"/>
</dbReference>
<evidence type="ECO:0000256" key="1">
    <source>
        <dbReference type="SAM" id="MobiDB-lite"/>
    </source>
</evidence>
<dbReference type="HOGENOM" id="CLU_2073289_0_0_1"/>
<feature type="region of interest" description="Disordered" evidence="1">
    <location>
        <begin position="37"/>
        <end position="87"/>
    </location>
</feature>